<dbReference type="Gene3D" id="3.30.450.80">
    <property type="entry name" value="Transcription factor LuxR-like, autoinducer-binding domain"/>
    <property type="match status" value="1"/>
</dbReference>
<dbReference type="AlphaFoldDB" id="A0A1M5JKH5"/>
<dbReference type="STRING" id="870908.SAMN04488044_0694"/>
<dbReference type="PANTHER" id="PTHR44688">
    <property type="entry name" value="DNA-BINDING TRANSCRIPTIONAL ACTIVATOR DEVR_DOSR"/>
    <property type="match status" value="1"/>
</dbReference>
<dbReference type="SUPFAM" id="SSF46894">
    <property type="entry name" value="C-terminal effector domain of the bipartite response regulators"/>
    <property type="match status" value="1"/>
</dbReference>
<evidence type="ECO:0000256" key="1">
    <source>
        <dbReference type="ARBA" id="ARBA00023015"/>
    </source>
</evidence>
<dbReference type="SUPFAM" id="SSF75516">
    <property type="entry name" value="Pheromone-binding domain of LuxR-like quorum-sensing transcription factors"/>
    <property type="match status" value="1"/>
</dbReference>
<dbReference type="InterPro" id="IPR000792">
    <property type="entry name" value="Tscrpt_reg_LuxR_C"/>
</dbReference>
<dbReference type="EMBL" id="FQWM01000001">
    <property type="protein sequence ID" value="SHG41031.1"/>
    <property type="molecule type" value="Genomic_DNA"/>
</dbReference>
<organism evidence="5 6">
    <name type="scientific">Cognatishimia maritima</name>
    <dbReference type="NCBI Taxonomy" id="870908"/>
    <lineage>
        <taxon>Bacteria</taxon>
        <taxon>Pseudomonadati</taxon>
        <taxon>Pseudomonadota</taxon>
        <taxon>Alphaproteobacteria</taxon>
        <taxon>Rhodobacterales</taxon>
        <taxon>Paracoccaceae</taxon>
        <taxon>Cognatishimia</taxon>
    </lineage>
</organism>
<evidence type="ECO:0000313" key="5">
    <source>
        <dbReference type="EMBL" id="SHG41031.1"/>
    </source>
</evidence>
<protein>
    <submittedName>
        <fullName evidence="5">Regulatory protein, luxR family</fullName>
    </submittedName>
</protein>
<dbReference type="InterPro" id="IPR036388">
    <property type="entry name" value="WH-like_DNA-bd_sf"/>
</dbReference>
<proteinExistence type="predicted"/>
<dbReference type="GO" id="GO:0006355">
    <property type="term" value="P:regulation of DNA-templated transcription"/>
    <property type="evidence" value="ECO:0007669"/>
    <property type="project" value="InterPro"/>
</dbReference>
<evidence type="ECO:0000259" key="4">
    <source>
        <dbReference type="PROSITE" id="PS50043"/>
    </source>
</evidence>
<dbReference type="GO" id="GO:0003677">
    <property type="term" value="F:DNA binding"/>
    <property type="evidence" value="ECO:0007669"/>
    <property type="project" value="UniProtKB-KW"/>
</dbReference>
<feature type="domain" description="HTH luxR-type" evidence="4">
    <location>
        <begin position="163"/>
        <end position="228"/>
    </location>
</feature>
<dbReference type="SMART" id="SM00421">
    <property type="entry name" value="HTH_LUXR"/>
    <property type="match status" value="1"/>
</dbReference>
<gene>
    <name evidence="5" type="ORF">SAMN04488044_0694</name>
</gene>
<keyword evidence="2" id="KW-0238">DNA-binding</keyword>
<keyword evidence="3" id="KW-0804">Transcription</keyword>
<evidence type="ECO:0000256" key="2">
    <source>
        <dbReference type="ARBA" id="ARBA00023125"/>
    </source>
</evidence>
<evidence type="ECO:0000313" key="6">
    <source>
        <dbReference type="Proteomes" id="UP000184211"/>
    </source>
</evidence>
<reference evidence="6" key="1">
    <citation type="submission" date="2016-11" db="EMBL/GenBank/DDBJ databases">
        <authorList>
            <person name="Varghese N."/>
            <person name="Submissions S."/>
        </authorList>
    </citation>
    <scope>NUCLEOTIDE SEQUENCE [LARGE SCALE GENOMIC DNA]</scope>
    <source>
        <strain evidence="6">DSM 28223</strain>
    </source>
</reference>
<keyword evidence="6" id="KW-1185">Reference proteome</keyword>
<name>A0A1M5JKH5_9RHOB</name>
<dbReference type="InterPro" id="IPR005143">
    <property type="entry name" value="TF_LuxR_autoind-bd_dom"/>
</dbReference>
<dbReference type="InterPro" id="IPR036693">
    <property type="entry name" value="TF_LuxR_autoind-bd_dom_sf"/>
</dbReference>
<dbReference type="OrthoDB" id="9803630at2"/>
<dbReference type="Gene3D" id="1.10.10.10">
    <property type="entry name" value="Winged helix-like DNA-binding domain superfamily/Winged helix DNA-binding domain"/>
    <property type="match status" value="1"/>
</dbReference>
<evidence type="ECO:0000256" key="3">
    <source>
        <dbReference type="ARBA" id="ARBA00023163"/>
    </source>
</evidence>
<dbReference type="CDD" id="cd06170">
    <property type="entry name" value="LuxR_C_like"/>
    <property type="match status" value="1"/>
</dbReference>
<sequence length="233" mass="26276">MDLYSLHDAPRSEELYASYLNDVCSSLGFDDAAYAGINPVGGTMHAYVTYREDWQHHYLHRGLQNLDPTIHSAMHSVAPVDWSRLKRTKDFKRIFSDAHDFGISERGITIPVRGPYGEFGMLSVTRNCDDGEWKKHRRNVIADLQSVAAHVHDHVMSSAPISRFLHHPQLSDRELEILQWIAAGKSQQDIADIINISNRTVEVHLRSARTKLFALTTAQAVGRAIGMSLIYPS</sequence>
<dbReference type="PRINTS" id="PR00038">
    <property type="entry name" value="HTHLUXR"/>
</dbReference>
<dbReference type="Pfam" id="PF03472">
    <property type="entry name" value="Autoind_bind"/>
    <property type="match status" value="1"/>
</dbReference>
<keyword evidence="1" id="KW-0805">Transcription regulation</keyword>
<dbReference type="Proteomes" id="UP000184211">
    <property type="component" value="Unassembled WGS sequence"/>
</dbReference>
<dbReference type="PANTHER" id="PTHR44688:SF16">
    <property type="entry name" value="DNA-BINDING TRANSCRIPTIONAL ACTIVATOR DEVR_DOSR"/>
    <property type="match status" value="1"/>
</dbReference>
<accession>A0A1M5JKH5</accession>
<dbReference type="RefSeq" id="WP_072790544.1">
    <property type="nucleotide sequence ID" value="NZ_FQWM01000001.1"/>
</dbReference>
<dbReference type="Pfam" id="PF00196">
    <property type="entry name" value="GerE"/>
    <property type="match status" value="1"/>
</dbReference>
<dbReference type="InterPro" id="IPR016032">
    <property type="entry name" value="Sig_transdc_resp-reg_C-effctor"/>
</dbReference>
<dbReference type="PROSITE" id="PS50043">
    <property type="entry name" value="HTH_LUXR_2"/>
    <property type="match status" value="1"/>
</dbReference>